<feature type="transmembrane region" description="Helical" evidence="8">
    <location>
        <begin position="193"/>
        <end position="210"/>
    </location>
</feature>
<comment type="subcellular location">
    <subcellularLocation>
        <location evidence="2">Cell inner membrane</location>
        <topology evidence="2">Multi-pass membrane protein</topology>
    </subcellularLocation>
</comment>
<dbReference type="GO" id="GO:0055056">
    <property type="term" value="F:D-glucose transmembrane transporter activity"/>
    <property type="evidence" value="ECO:0007669"/>
    <property type="project" value="InterPro"/>
</dbReference>
<dbReference type="EMBL" id="CP029145">
    <property type="protein sequence ID" value="AWM31410.1"/>
    <property type="molecule type" value="Genomic_DNA"/>
</dbReference>
<keyword evidence="6 8" id="KW-1133">Transmembrane helix</keyword>
<sequence length="431" mass="45043">MKDSKATVVPPLAIIGALFFIFGFITWLNGTLIPFLKIACDLTYAQALLVTFAFYIAYVFLAIPSSLILRRTGFKNGMALGLVVMAAGALVFVPAAQARSFGLFLAGLFVQGAGLALLQTAANPYATVLGPIESAARRISIMGICNKVAGVLSPFIIGAVVLKGASELESQLARTASPAAKAVLLQQLADRVIFPYLVMAGALVVLAGLIKLSSLPEITTEETAPTPTAGATAAAGKGLFQYPHLALGVLALFCCVGVEVIAGDTIIQYGRAQGISLDVARNFTSLTLTAMLVGYFVGVWAIPRHVSQQRALAICAVVGALFTAGILVTHGFTSVLLVALLGLANSLMWPAIFPLSIRGLGSYTEHGSALLIMGIGGGAVLPYLYGKLSEGLGLQQAYVLLIPCYLYILFFALKGHAYQPKTAVSYALPVA</sequence>
<dbReference type="InterPro" id="IPR050375">
    <property type="entry name" value="MFS_TsgA-like"/>
</dbReference>
<feature type="transmembrane region" description="Helical" evidence="8">
    <location>
        <begin position="42"/>
        <end position="64"/>
    </location>
</feature>
<dbReference type="InterPro" id="IPR036259">
    <property type="entry name" value="MFS_trans_sf"/>
</dbReference>
<name>A0A2Z3GRY8_9BACT</name>
<dbReference type="InterPro" id="IPR005964">
    <property type="entry name" value="Glc/Gal_transptr_bac"/>
</dbReference>
<reference evidence="10" key="1">
    <citation type="submission" date="2018-04" db="EMBL/GenBank/DDBJ databases">
        <title>Complete genome of Antarctic heterotrophic bacterium Hymenobacter nivis.</title>
        <authorList>
            <person name="Terashima M."/>
        </authorList>
    </citation>
    <scope>NUCLEOTIDE SEQUENCE [LARGE SCALE GENOMIC DNA]</scope>
    <source>
        <strain evidence="10">NBRC 111535</strain>
    </source>
</reference>
<dbReference type="Gene3D" id="1.20.1250.20">
    <property type="entry name" value="MFS general substrate transporter like domains"/>
    <property type="match status" value="2"/>
</dbReference>
<comment type="function">
    <text evidence="1">Intake of glucose and galactose.</text>
</comment>
<keyword evidence="5 8" id="KW-0812">Transmembrane</keyword>
<dbReference type="RefSeq" id="WP_109651909.1">
    <property type="nucleotide sequence ID" value="NZ_CP029145.1"/>
</dbReference>
<dbReference type="InterPro" id="IPR011701">
    <property type="entry name" value="MFS"/>
</dbReference>
<feature type="transmembrane region" description="Helical" evidence="8">
    <location>
        <begin position="335"/>
        <end position="355"/>
    </location>
</feature>
<evidence type="ECO:0000256" key="6">
    <source>
        <dbReference type="ARBA" id="ARBA00022989"/>
    </source>
</evidence>
<organism evidence="9 10">
    <name type="scientific">Hymenobacter nivis</name>
    <dbReference type="NCBI Taxonomy" id="1850093"/>
    <lineage>
        <taxon>Bacteria</taxon>
        <taxon>Pseudomonadati</taxon>
        <taxon>Bacteroidota</taxon>
        <taxon>Cytophagia</taxon>
        <taxon>Cytophagales</taxon>
        <taxon>Hymenobacteraceae</taxon>
        <taxon>Hymenobacter</taxon>
    </lineage>
</organism>
<feature type="transmembrane region" description="Helical" evidence="8">
    <location>
        <begin position="311"/>
        <end position="329"/>
    </location>
</feature>
<feature type="transmembrane region" description="Helical" evidence="8">
    <location>
        <begin position="397"/>
        <end position="413"/>
    </location>
</feature>
<dbReference type="CDD" id="cd17394">
    <property type="entry name" value="MFS_FucP_like"/>
    <property type="match status" value="1"/>
</dbReference>
<keyword evidence="4" id="KW-1003">Cell membrane</keyword>
<feature type="transmembrane region" description="Helical" evidence="8">
    <location>
        <begin position="283"/>
        <end position="302"/>
    </location>
</feature>
<dbReference type="SUPFAM" id="SSF103473">
    <property type="entry name" value="MFS general substrate transporter"/>
    <property type="match status" value="1"/>
</dbReference>
<dbReference type="GO" id="GO:1904659">
    <property type="term" value="P:D-glucose transmembrane transport"/>
    <property type="evidence" value="ECO:0007669"/>
    <property type="project" value="InterPro"/>
</dbReference>
<evidence type="ECO:0000313" key="10">
    <source>
        <dbReference type="Proteomes" id="UP000245999"/>
    </source>
</evidence>
<proteinExistence type="inferred from homology"/>
<feature type="transmembrane region" description="Helical" evidence="8">
    <location>
        <begin position="245"/>
        <end position="263"/>
    </location>
</feature>
<evidence type="ECO:0000313" key="9">
    <source>
        <dbReference type="EMBL" id="AWM31410.1"/>
    </source>
</evidence>
<comment type="similarity">
    <text evidence="3">Belongs to the major facilitator superfamily. FHS transporter (TC 2.A.1.7) family.</text>
</comment>
<dbReference type="GO" id="GO:0005354">
    <property type="term" value="F:galactose transmembrane transporter activity"/>
    <property type="evidence" value="ECO:0007669"/>
    <property type="project" value="InterPro"/>
</dbReference>
<dbReference type="GO" id="GO:0005886">
    <property type="term" value="C:plasma membrane"/>
    <property type="evidence" value="ECO:0007669"/>
    <property type="project" value="UniProtKB-SubCell"/>
</dbReference>
<dbReference type="KEGG" id="hnv:DDQ68_00565"/>
<evidence type="ECO:0000256" key="8">
    <source>
        <dbReference type="SAM" id="Phobius"/>
    </source>
</evidence>
<dbReference type="Pfam" id="PF07690">
    <property type="entry name" value="MFS_1"/>
    <property type="match status" value="1"/>
</dbReference>
<gene>
    <name evidence="9" type="ORF">DDQ68_00565</name>
</gene>
<evidence type="ECO:0000256" key="3">
    <source>
        <dbReference type="ARBA" id="ARBA00009120"/>
    </source>
</evidence>
<keyword evidence="10" id="KW-1185">Reference proteome</keyword>
<evidence type="ECO:0000256" key="4">
    <source>
        <dbReference type="ARBA" id="ARBA00022475"/>
    </source>
</evidence>
<dbReference type="PANTHER" id="PTHR43702:SF12">
    <property type="entry name" value="N-ACETYL GLUCOSAMINE TRANSPORTER NAGP"/>
    <property type="match status" value="1"/>
</dbReference>
<accession>A0A2Z3GRY8</accession>
<feature type="transmembrane region" description="Helical" evidence="8">
    <location>
        <begin position="367"/>
        <end position="385"/>
    </location>
</feature>
<feature type="transmembrane region" description="Helical" evidence="8">
    <location>
        <begin position="76"/>
        <end position="95"/>
    </location>
</feature>
<feature type="transmembrane region" description="Helical" evidence="8">
    <location>
        <begin position="12"/>
        <end position="36"/>
    </location>
</feature>
<evidence type="ECO:0000256" key="2">
    <source>
        <dbReference type="ARBA" id="ARBA00004429"/>
    </source>
</evidence>
<dbReference type="PANTHER" id="PTHR43702">
    <property type="entry name" value="L-FUCOSE-PROTON SYMPORTER"/>
    <property type="match status" value="1"/>
</dbReference>
<keyword evidence="7 8" id="KW-0472">Membrane</keyword>
<dbReference type="Proteomes" id="UP000245999">
    <property type="component" value="Chromosome"/>
</dbReference>
<dbReference type="NCBIfam" id="TIGR01272">
    <property type="entry name" value="gluP"/>
    <property type="match status" value="1"/>
</dbReference>
<feature type="transmembrane region" description="Helical" evidence="8">
    <location>
        <begin position="139"/>
        <end position="162"/>
    </location>
</feature>
<dbReference type="AlphaFoldDB" id="A0A2Z3GRY8"/>
<evidence type="ECO:0000256" key="7">
    <source>
        <dbReference type="ARBA" id="ARBA00023136"/>
    </source>
</evidence>
<protein>
    <submittedName>
        <fullName evidence="9">Glucose/galactose MFS transporter</fullName>
    </submittedName>
</protein>
<dbReference type="OrthoDB" id="9795150at2"/>
<evidence type="ECO:0000256" key="5">
    <source>
        <dbReference type="ARBA" id="ARBA00022692"/>
    </source>
</evidence>
<evidence type="ECO:0000256" key="1">
    <source>
        <dbReference type="ARBA" id="ARBA00003321"/>
    </source>
</evidence>